<reference evidence="2 3" key="1">
    <citation type="submission" date="2020-09" db="EMBL/GenBank/DDBJ databases">
        <title>De no assembly of potato wild relative species, Solanum commersonii.</title>
        <authorList>
            <person name="Cho K."/>
        </authorList>
    </citation>
    <scope>NUCLEOTIDE SEQUENCE [LARGE SCALE GENOMIC DNA]</scope>
    <source>
        <strain evidence="2">LZ3.2</strain>
        <tissue evidence="2">Leaf</tissue>
    </source>
</reference>
<dbReference type="Proteomes" id="UP000824120">
    <property type="component" value="Chromosome 9"/>
</dbReference>
<dbReference type="EMBL" id="JACXVP010000009">
    <property type="protein sequence ID" value="KAG5585054.1"/>
    <property type="molecule type" value="Genomic_DNA"/>
</dbReference>
<sequence>MAEHVDVVFNYGGNVLQLQLFIVKEGEYTVPALDISQLNEPFLIIVDAVFDGDISQLNESLHVTVDTIINGNISQLNEPSVVKVDVVTDGVSSEEEKGENEPFASDHDSNALEFLGEKKKRSN</sequence>
<dbReference type="AlphaFoldDB" id="A0A9J5XCU9"/>
<dbReference type="OrthoDB" id="10389557at2759"/>
<keyword evidence="3" id="KW-1185">Reference proteome</keyword>
<gene>
    <name evidence="2" type="ORF">H5410_045488</name>
</gene>
<proteinExistence type="predicted"/>
<comment type="caution">
    <text evidence="2">The sequence shown here is derived from an EMBL/GenBank/DDBJ whole genome shotgun (WGS) entry which is preliminary data.</text>
</comment>
<name>A0A9J5XCU9_SOLCO</name>
<organism evidence="2 3">
    <name type="scientific">Solanum commersonii</name>
    <name type="common">Commerson's wild potato</name>
    <name type="synonym">Commerson's nightshade</name>
    <dbReference type="NCBI Taxonomy" id="4109"/>
    <lineage>
        <taxon>Eukaryota</taxon>
        <taxon>Viridiplantae</taxon>
        <taxon>Streptophyta</taxon>
        <taxon>Embryophyta</taxon>
        <taxon>Tracheophyta</taxon>
        <taxon>Spermatophyta</taxon>
        <taxon>Magnoliopsida</taxon>
        <taxon>eudicotyledons</taxon>
        <taxon>Gunneridae</taxon>
        <taxon>Pentapetalae</taxon>
        <taxon>asterids</taxon>
        <taxon>lamiids</taxon>
        <taxon>Solanales</taxon>
        <taxon>Solanaceae</taxon>
        <taxon>Solanoideae</taxon>
        <taxon>Solaneae</taxon>
        <taxon>Solanum</taxon>
    </lineage>
</organism>
<feature type="region of interest" description="Disordered" evidence="1">
    <location>
        <begin position="89"/>
        <end position="109"/>
    </location>
</feature>
<evidence type="ECO:0000256" key="1">
    <source>
        <dbReference type="SAM" id="MobiDB-lite"/>
    </source>
</evidence>
<evidence type="ECO:0000313" key="3">
    <source>
        <dbReference type="Proteomes" id="UP000824120"/>
    </source>
</evidence>
<protein>
    <submittedName>
        <fullName evidence="2">Uncharacterized protein</fullName>
    </submittedName>
</protein>
<accession>A0A9J5XCU9</accession>
<evidence type="ECO:0000313" key="2">
    <source>
        <dbReference type="EMBL" id="KAG5585054.1"/>
    </source>
</evidence>